<comment type="caution">
    <text evidence="2">The sequence shown here is derived from an EMBL/GenBank/DDBJ whole genome shotgun (WGS) entry which is preliminary data.</text>
</comment>
<feature type="region of interest" description="Disordered" evidence="1">
    <location>
        <begin position="284"/>
        <end position="315"/>
    </location>
</feature>
<protein>
    <submittedName>
        <fullName evidence="2">Uncharacterized protein</fullName>
    </submittedName>
</protein>
<feature type="compositionally biased region" description="Basic and acidic residues" evidence="1">
    <location>
        <begin position="296"/>
        <end position="305"/>
    </location>
</feature>
<sequence>MNDTICDCRTDHRTGGQPTTQPAKPADETERDGRAWAPPPQAHHQSRAHESRGTVLEVRGLTACCVLFCTGTAAGVQETTATRYILDSTTRLGRRHAIARRLETCATTTRELRSLVHLLCPLERELRPTTVDGILCIPVSTITHPPKHKSAYIGTYPGQVQPAQTSRQADKKEKSVFLYLTLHGWINLVRVSVSTKCLSVCRKTQDEYSALLSVARHNTVLRLLSKRKKQKPPSLINAACVSGALNMRSLARSPAASHMHTHLPPLLPDKRLIPYARKRWYKGGGCKSAHKKKRTVKQDKEEKHTQKYPRLVRPV</sequence>
<dbReference type="Proteomes" id="UP001456524">
    <property type="component" value="Unassembled WGS sequence"/>
</dbReference>
<proteinExistence type="predicted"/>
<accession>A0ABR1XEW8</accession>
<name>A0ABR1XEW8_9PEZI</name>
<gene>
    <name evidence="2" type="ORF">IWX90DRAFT_96275</name>
</gene>
<keyword evidence="3" id="KW-1185">Reference proteome</keyword>
<evidence type="ECO:0000313" key="3">
    <source>
        <dbReference type="Proteomes" id="UP001456524"/>
    </source>
</evidence>
<organism evidence="2 3">
    <name type="scientific">Phyllosticta citrichinensis</name>
    <dbReference type="NCBI Taxonomy" id="1130410"/>
    <lineage>
        <taxon>Eukaryota</taxon>
        <taxon>Fungi</taxon>
        <taxon>Dikarya</taxon>
        <taxon>Ascomycota</taxon>
        <taxon>Pezizomycotina</taxon>
        <taxon>Dothideomycetes</taxon>
        <taxon>Dothideomycetes incertae sedis</taxon>
        <taxon>Botryosphaeriales</taxon>
        <taxon>Phyllostictaceae</taxon>
        <taxon>Phyllosticta</taxon>
    </lineage>
</organism>
<reference evidence="2 3" key="1">
    <citation type="journal article" date="2022" name="G3 (Bethesda)">
        <title>Enemy or ally: a genomic approach to elucidate the lifestyle of Phyllosticta citrichinaensis.</title>
        <authorList>
            <person name="Buijs V.A."/>
            <person name="Groenewald J.Z."/>
            <person name="Haridas S."/>
            <person name="LaButti K.M."/>
            <person name="Lipzen A."/>
            <person name="Martin F.M."/>
            <person name="Barry K."/>
            <person name="Grigoriev I.V."/>
            <person name="Crous P.W."/>
            <person name="Seidl M.F."/>
        </authorList>
    </citation>
    <scope>NUCLEOTIDE SEQUENCE [LARGE SCALE GENOMIC DNA]</scope>
    <source>
        <strain evidence="2 3">CBS 129764</strain>
    </source>
</reference>
<feature type="compositionally biased region" description="Basic and acidic residues" evidence="1">
    <location>
        <begin position="25"/>
        <end position="34"/>
    </location>
</feature>
<feature type="compositionally biased region" description="Basic and acidic residues" evidence="1">
    <location>
        <begin position="1"/>
        <end position="14"/>
    </location>
</feature>
<feature type="region of interest" description="Disordered" evidence="1">
    <location>
        <begin position="1"/>
        <end position="52"/>
    </location>
</feature>
<dbReference type="EMBL" id="JBBWUH010000018">
    <property type="protein sequence ID" value="KAK8151317.1"/>
    <property type="molecule type" value="Genomic_DNA"/>
</dbReference>
<evidence type="ECO:0000256" key="1">
    <source>
        <dbReference type="SAM" id="MobiDB-lite"/>
    </source>
</evidence>
<evidence type="ECO:0000313" key="2">
    <source>
        <dbReference type="EMBL" id="KAK8151317.1"/>
    </source>
</evidence>